<dbReference type="RefSeq" id="WP_320226304.1">
    <property type="nucleotide sequence ID" value="NZ_JAVIJB010000012.1"/>
</dbReference>
<evidence type="ECO:0000313" key="2">
    <source>
        <dbReference type="EMBL" id="MDX8492312.1"/>
    </source>
</evidence>
<dbReference type="PANTHER" id="PTHR36440:SF1">
    <property type="entry name" value="PUTATIVE (AFU_ORTHOLOGUE AFUA_8G07350)-RELATED"/>
    <property type="match status" value="1"/>
</dbReference>
<organism evidence="2 3">
    <name type="scientific">Mesorhizobium captivum</name>
    <dbReference type="NCBI Taxonomy" id="3072319"/>
    <lineage>
        <taxon>Bacteria</taxon>
        <taxon>Pseudomonadati</taxon>
        <taxon>Pseudomonadota</taxon>
        <taxon>Alphaproteobacteria</taxon>
        <taxon>Hyphomicrobiales</taxon>
        <taxon>Phyllobacteriaceae</taxon>
        <taxon>Mesorhizobium</taxon>
    </lineage>
</organism>
<dbReference type="EMBL" id="JAVIJC010000010">
    <property type="protein sequence ID" value="MDX8492312.1"/>
    <property type="molecule type" value="Genomic_DNA"/>
</dbReference>
<feature type="domain" description="Cupin type-2" evidence="1">
    <location>
        <begin position="40"/>
        <end position="106"/>
    </location>
</feature>
<evidence type="ECO:0000259" key="1">
    <source>
        <dbReference type="Pfam" id="PF07883"/>
    </source>
</evidence>
<dbReference type="InterPro" id="IPR013096">
    <property type="entry name" value="Cupin_2"/>
</dbReference>
<dbReference type="InterPro" id="IPR014710">
    <property type="entry name" value="RmlC-like_jellyroll"/>
</dbReference>
<dbReference type="Gene3D" id="2.60.120.10">
    <property type="entry name" value="Jelly Rolls"/>
    <property type="match status" value="1"/>
</dbReference>
<sequence length="159" mass="17359">MTMINSAITGKELLWFNNTLVAIQVSAADGEDGICVIEHRLPYGDSPPLDVHRNEDEIFHIIEGRMRFQINGHERIVGSGETVIAPKGLPHTFKVESPEGAHTLTVTRGSDFETMVRKASRPAKRPDLPPPAEPTPEMIATLTRLCAENGIDLVGPPMG</sequence>
<dbReference type="InterPro" id="IPR053146">
    <property type="entry name" value="QDO-like"/>
</dbReference>
<evidence type="ECO:0000313" key="3">
    <source>
        <dbReference type="Proteomes" id="UP001271249"/>
    </source>
</evidence>
<protein>
    <submittedName>
        <fullName evidence="2">Cupin domain-containing protein</fullName>
    </submittedName>
</protein>
<gene>
    <name evidence="2" type="ORF">RFN29_12040</name>
</gene>
<dbReference type="InterPro" id="IPR011051">
    <property type="entry name" value="RmlC_Cupin_sf"/>
</dbReference>
<accession>A0ABU4YZA8</accession>
<keyword evidence="3" id="KW-1185">Reference proteome</keyword>
<dbReference type="Pfam" id="PF07883">
    <property type="entry name" value="Cupin_2"/>
    <property type="match status" value="1"/>
</dbReference>
<dbReference type="SUPFAM" id="SSF51182">
    <property type="entry name" value="RmlC-like cupins"/>
    <property type="match status" value="1"/>
</dbReference>
<dbReference type="PANTHER" id="PTHR36440">
    <property type="entry name" value="PUTATIVE (AFU_ORTHOLOGUE AFUA_8G07350)-RELATED"/>
    <property type="match status" value="1"/>
</dbReference>
<dbReference type="Proteomes" id="UP001271249">
    <property type="component" value="Unassembled WGS sequence"/>
</dbReference>
<comment type="caution">
    <text evidence="2">The sequence shown here is derived from an EMBL/GenBank/DDBJ whole genome shotgun (WGS) entry which is preliminary data.</text>
</comment>
<proteinExistence type="predicted"/>
<reference evidence="2 3" key="1">
    <citation type="submission" date="2023-08" db="EMBL/GenBank/DDBJ databases">
        <title>Implementing the SeqCode for naming new Mesorhizobium species isolated from Vachellia karroo root nodules.</title>
        <authorList>
            <person name="Van Lill M."/>
        </authorList>
    </citation>
    <scope>NUCLEOTIDE SEQUENCE [LARGE SCALE GENOMIC DNA]</scope>
    <source>
        <strain evidence="2 3">VK22B</strain>
    </source>
</reference>
<name>A0ABU4YZA8_9HYPH</name>